<gene>
    <name evidence="5" type="ORF">ISU07_03750</name>
</gene>
<dbReference type="InterPro" id="IPR036052">
    <property type="entry name" value="TrpB-like_PALP_sf"/>
</dbReference>
<dbReference type="InterPro" id="IPR001926">
    <property type="entry name" value="TrpB-like_PALP"/>
</dbReference>
<dbReference type="GO" id="GO:0004795">
    <property type="term" value="F:threonine synthase activity"/>
    <property type="evidence" value="ECO:0007669"/>
    <property type="project" value="UniProtKB-EC"/>
</dbReference>
<dbReference type="InterPro" id="IPR050147">
    <property type="entry name" value="Ser/Thr_Dehydratase"/>
</dbReference>
<dbReference type="PANTHER" id="PTHR48078">
    <property type="entry name" value="THREONINE DEHYDRATASE, MITOCHONDRIAL-RELATED"/>
    <property type="match status" value="1"/>
</dbReference>
<name>A0A930V7C9_9ACTN</name>
<organism evidence="5 6">
    <name type="scientific">Nocardioides islandensis</name>
    <dbReference type="NCBI Taxonomy" id="433663"/>
    <lineage>
        <taxon>Bacteria</taxon>
        <taxon>Bacillati</taxon>
        <taxon>Actinomycetota</taxon>
        <taxon>Actinomycetes</taxon>
        <taxon>Propionibacteriales</taxon>
        <taxon>Nocardioidaceae</taxon>
        <taxon>Nocardioides</taxon>
    </lineage>
</organism>
<feature type="domain" description="Tryptophan synthase beta chain-like PALP" evidence="4">
    <location>
        <begin position="73"/>
        <end position="380"/>
    </location>
</feature>
<reference evidence="5" key="1">
    <citation type="submission" date="2020-11" db="EMBL/GenBank/DDBJ databases">
        <title>Nocardioides sp. nov., isolated from Soil of Cynanchum wilfordii Hemsley rhizosphere.</title>
        <authorList>
            <person name="Lee J.-S."/>
            <person name="Suh M.K."/>
            <person name="Kim J.-S."/>
        </authorList>
    </citation>
    <scope>NUCLEOTIDE SEQUENCE</scope>
    <source>
        <strain evidence="5">KCTC 19275</strain>
    </source>
</reference>
<dbReference type="SUPFAM" id="SSF53686">
    <property type="entry name" value="Tryptophan synthase beta subunit-like PLP-dependent enzymes"/>
    <property type="match status" value="1"/>
</dbReference>
<dbReference type="GO" id="GO:0009097">
    <property type="term" value="P:isoleucine biosynthetic process"/>
    <property type="evidence" value="ECO:0007669"/>
    <property type="project" value="TreeGrafter"/>
</dbReference>
<dbReference type="NCBIfam" id="NF006050">
    <property type="entry name" value="PRK08197.1"/>
    <property type="match status" value="1"/>
</dbReference>
<evidence type="ECO:0000256" key="3">
    <source>
        <dbReference type="ARBA" id="ARBA00023239"/>
    </source>
</evidence>
<sequence>MTFSALDHLECPRCGATYDATVRQGLCPADGSPLLARYDLARVTTDPRRIAGRAPDLWRYHELLPVSGPEHVVTLGEGMTPLLPAPRLGAELGLPRLLVKDDGLLPTGSFKARGAAVGVSRAKELGATRLAMPTNGNAGAAWSTYAARAGLRATIAMPVDAPSITRAEVAVTGGDLRLVDGLISDAGALIGAAVRASDDDWFEVATLKEPYRIEGKKTMGLEIAEQLGWRMPDAILYPTGGGVGLIGIHKALLEARELGWLEGDLPKLVSVQATGCAPIVTAFEAGDEESVEVEDSATVAFGINVPKALGDFLILRAVRDTAGTAVAVDDADLLADLALTARLEGMFLCPEGAATVTAARRLVESGFLDAGDEVVLLNTGAGVIYPDTVTVDAPTIAKDGVLHL</sequence>
<dbReference type="EMBL" id="JADKPN010000001">
    <property type="protein sequence ID" value="MBF4762229.1"/>
    <property type="molecule type" value="Genomic_DNA"/>
</dbReference>
<evidence type="ECO:0000313" key="6">
    <source>
        <dbReference type="Proteomes" id="UP000640489"/>
    </source>
</evidence>
<dbReference type="AlphaFoldDB" id="A0A930V7C9"/>
<dbReference type="GO" id="GO:0006567">
    <property type="term" value="P:L-threonine catabolic process"/>
    <property type="evidence" value="ECO:0007669"/>
    <property type="project" value="TreeGrafter"/>
</dbReference>
<dbReference type="Pfam" id="PF00291">
    <property type="entry name" value="PALP"/>
    <property type="match status" value="1"/>
</dbReference>
<evidence type="ECO:0000256" key="1">
    <source>
        <dbReference type="ARBA" id="ARBA00001933"/>
    </source>
</evidence>
<dbReference type="GO" id="GO:0030170">
    <property type="term" value="F:pyridoxal phosphate binding"/>
    <property type="evidence" value="ECO:0007669"/>
    <property type="project" value="InterPro"/>
</dbReference>
<dbReference type="Gene3D" id="3.40.50.1100">
    <property type="match status" value="2"/>
</dbReference>
<proteinExistence type="predicted"/>
<dbReference type="RefSeq" id="WP_194705366.1">
    <property type="nucleotide sequence ID" value="NZ_JADKPN010000001.1"/>
</dbReference>
<dbReference type="EC" id="4.2.3.1" evidence="5"/>
<dbReference type="CDD" id="cd01563">
    <property type="entry name" value="Thr-synth_1"/>
    <property type="match status" value="1"/>
</dbReference>
<dbReference type="GO" id="GO:0006565">
    <property type="term" value="P:L-serine catabolic process"/>
    <property type="evidence" value="ECO:0007669"/>
    <property type="project" value="TreeGrafter"/>
</dbReference>
<protein>
    <submittedName>
        <fullName evidence="5">Threonine synthase</fullName>
        <ecNumber evidence="5">4.2.3.1</ecNumber>
    </submittedName>
</protein>
<accession>A0A930V7C9</accession>
<dbReference type="InterPro" id="IPR000634">
    <property type="entry name" value="Ser/Thr_deHydtase_PyrdxlP-BS"/>
</dbReference>
<evidence type="ECO:0000259" key="4">
    <source>
        <dbReference type="Pfam" id="PF00291"/>
    </source>
</evidence>
<dbReference type="Proteomes" id="UP000640489">
    <property type="component" value="Unassembled WGS sequence"/>
</dbReference>
<keyword evidence="6" id="KW-1185">Reference proteome</keyword>
<dbReference type="PANTHER" id="PTHR48078:SF6">
    <property type="entry name" value="L-THREONINE DEHYDRATASE CATABOLIC TDCB"/>
    <property type="match status" value="1"/>
</dbReference>
<evidence type="ECO:0000313" key="5">
    <source>
        <dbReference type="EMBL" id="MBF4762229.1"/>
    </source>
</evidence>
<comment type="caution">
    <text evidence="5">The sequence shown here is derived from an EMBL/GenBank/DDBJ whole genome shotgun (WGS) entry which is preliminary data.</text>
</comment>
<evidence type="ECO:0000256" key="2">
    <source>
        <dbReference type="ARBA" id="ARBA00022898"/>
    </source>
</evidence>
<comment type="cofactor">
    <cofactor evidence="1">
        <name>pyridoxal 5'-phosphate</name>
        <dbReference type="ChEBI" id="CHEBI:597326"/>
    </cofactor>
</comment>
<dbReference type="GO" id="GO:0004794">
    <property type="term" value="F:threonine deaminase activity"/>
    <property type="evidence" value="ECO:0007669"/>
    <property type="project" value="TreeGrafter"/>
</dbReference>
<keyword evidence="2" id="KW-0663">Pyridoxal phosphate</keyword>
<dbReference type="GO" id="GO:0003941">
    <property type="term" value="F:L-serine ammonia-lyase activity"/>
    <property type="evidence" value="ECO:0007669"/>
    <property type="project" value="TreeGrafter"/>
</dbReference>
<keyword evidence="3 5" id="KW-0456">Lyase</keyword>
<dbReference type="PROSITE" id="PS00165">
    <property type="entry name" value="DEHYDRATASE_SER_THR"/>
    <property type="match status" value="1"/>
</dbReference>